<dbReference type="HOGENOM" id="CLU_834824_0_0_1"/>
<proteinExistence type="inferred from homology"/>
<dbReference type="OrthoDB" id="5985073at2759"/>
<evidence type="ECO:0008006" key="7">
    <source>
        <dbReference type="Google" id="ProtNLM"/>
    </source>
</evidence>
<protein>
    <recommendedName>
        <fullName evidence="7">Sulfotransferase domain-containing protein</fullName>
    </recommendedName>
</protein>
<dbReference type="InterPro" id="IPR051589">
    <property type="entry name" value="Sialate-O-sulfotransferase"/>
</dbReference>
<feature type="region of interest" description="Disordered" evidence="2">
    <location>
        <begin position="100"/>
        <end position="122"/>
    </location>
</feature>
<keyword evidence="3" id="KW-0732">Signal</keyword>
<dbReference type="Gene3D" id="3.40.50.300">
    <property type="entry name" value="P-loop containing nucleotide triphosphate hydrolases"/>
    <property type="match status" value="1"/>
</dbReference>
<dbReference type="InterPro" id="IPR027417">
    <property type="entry name" value="P-loop_NTPase"/>
</dbReference>
<dbReference type="SUPFAM" id="SSF52540">
    <property type="entry name" value="P-loop containing nucleoside triphosphate hydrolases"/>
    <property type="match status" value="1"/>
</dbReference>
<reference evidence="6" key="1">
    <citation type="submission" date="2012-12" db="EMBL/GenBank/DDBJ databases">
        <authorList>
            <person name="Hellsten U."/>
            <person name="Grimwood J."/>
            <person name="Chapman J.A."/>
            <person name="Shapiro H."/>
            <person name="Aerts A."/>
            <person name="Otillar R.P."/>
            <person name="Terry A.Y."/>
            <person name="Boore J.L."/>
            <person name="Simakov O."/>
            <person name="Marletaz F."/>
            <person name="Cho S.-J."/>
            <person name="Edsinger-Gonzales E."/>
            <person name="Havlak P."/>
            <person name="Kuo D.-H."/>
            <person name="Larsson T."/>
            <person name="Lv J."/>
            <person name="Arendt D."/>
            <person name="Savage R."/>
            <person name="Osoegawa K."/>
            <person name="de Jong P."/>
            <person name="Lindberg D.R."/>
            <person name="Seaver E.C."/>
            <person name="Weisblat D.A."/>
            <person name="Putnam N.H."/>
            <person name="Grigoriev I.V."/>
            <person name="Rokhsar D.S."/>
        </authorList>
    </citation>
    <scope>NUCLEOTIDE SEQUENCE</scope>
    <source>
        <strain evidence="6">I ESC-2004</strain>
    </source>
</reference>
<dbReference type="PANTHER" id="PTHR45964">
    <property type="entry name" value="WSCD FAMILY MEMBER CG9164"/>
    <property type="match status" value="1"/>
</dbReference>
<dbReference type="OMA" id="KTHEMRW"/>
<name>R7U922_CAPTE</name>
<evidence type="ECO:0000313" key="5">
    <source>
        <dbReference type="EnsemblMetazoa" id="CapteP199613"/>
    </source>
</evidence>
<organism evidence="4">
    <name type="scientific">Capitella teleta</name>
    <name type="common">Polychaete worm</name>
    <dbReference type="NCBI Taxonomy" id="283909"/>
    <lineage>
        <taxon>Eukaryota</taxon>
        <taxon>Metazoa</taxon>
        <taxon>Spiralia</taxon>
        <taxon>Lophotrochozoa</taxon>
        <taxon>Annelida</taxon>
        <taxon>Polychaeta</taxon>
        <taxon>Sedentaria</taxon>
        <taxon>Scolecida</taxon>
        <taxon>Capitellidae</taxon>
        <taxon>Capitella</taxon>
    </lineage>
</organism>
<dbReference type="EMBL" id="AMQN01001554">
    <property type="status" value="NOT_ANNOTATED_CDS"/>
    <property type="molecule type" value="Genomic_DNA"/>
</dbReference>
<dbReference type="AlphaFoldDB" id="R7U922"/>
<dbReference type="Proteomes" id="UP000014760">
    <property type="component" value="Unassembled WGS sequence"/>
</dbReference>
<dbReference type="EnsemblMetazoa" id="CapteT199613">
    <property type="protein sequence ID" value="CapteP199613"/>
    <property type="gene ID" value="CapteG199613"/>
</dbReference>
<sequence>MADKKILACVVTLSVFLVVYSTTSVVLCGDGSCELDNGKTQTDDGKVASRTSLSLDSSLQSKATTQRSFLAVVPIRSASAKSKFTKNTTLPQNTKIAKGITNVKSKQDKPQDSSDPHSCQDNSFSNNLPLTALASFPGAGNTWARHIIEQATGIYTGSVYEPVLRDVGFLGDGVHDGSVVVIKTHRLPTGTNAPDYKRCILLLRDPGDAMIAEFKRLKAGKTGTPSLALFKTPDWKHFVGEKMIQFEIFYRTWLSELFQGQKYILRYEDLIKDLKATVKPLVKVLLGTDVTKNALNCLEDNAEGDYHRAPADFTREDIFTSDQEMMLTIIKKRVNSRINDCVKRGPCLEIVQQ</sequence>
<feature type="signal peptide" evidence="3">
    <location>
        <begin position="1"/>
        <end position="21"/>
    </location>
</feature>
<feature type="chain" id="PRO_5008787784" description="Sulfotransferase domain-containing protein" evidence="3">
    <location>
        <begin position="22"/>
        <end position="353"/>
    </location>
</feature>
<dbReference type="STRING" id="283909.R7U922"/>
<evidence type="ECO:0000256" key="1">
    <source>
        <dbReference type="ARBA" id="ARBA00010236"/>
    </source>
</evidence>
<dbReference type="PANTHER" id="PTHR45964:SF5">
    <property type="entry name" value="WSCD FAMILY MEMBER CG9164"/>
    <property type="match status" value="1"/>
</dbReference>
<keyword evidence="6" id="KW-1185">Reference proteome</keyword>
<dbReference type="EMBL" id="KB303857">
    <property type="protein sequence ID" value="ELU02641.1"/>
    <property type="molecule type" value="Genomic_DNA"/>
</dbReference>
<comment type="similarity">
    <text evidence="1">Belongs to the WSCD family.</text>
</comment>
<reference evidence="4 6" key="2">
    <citation type="journal article" date="2013" name="Nature">
        <title>Insights into bilaterian evolution from three spiralian genomes.</title>
        <authorList>
            <person name="Simakov O."/>
            <person name="Marletaz F."/>
            <person name="Cho S.J."/>
            <person name="Edsinger-Gonzales E."/>
            <person name="Havlak P."/>
            <person name="Hellsten U."/>
            <person name="Kuo D.H."/>
            <person name="Larsson T."/>
            <person name="Lv J."/>
            <person name="Arendt D."/>
            <person name="Savage R."/>
            <person name="Osoegawa K."/>
            <person name="de Jong P."/>
            <person name="Grimwood J."/>
            <person name="Chapman J.A."/>
            <person name="Shapiro H."/>
            <person name="Aerts A."/>
            <person name="Otillar R.P."/>
            <person name="Terry A.Y."/>
            <person name="Boore J.L."/>
            <person name="Grigoriev I.V."/>
            <person name="Lindberg D.R."/>
            <person name="Seaver E.C."/>
            <person name="Weisblat D.A."/>
            <person name="Putnam N.H."/>
            <person name="Rokhsar D.S."/>
        </authorList>
    </citation>
    <scope>NUCLEOTIDE SEQUENCE</scope>
    <source>
        <strain evidence="4 6">I ESC-2004</strain>
    </source>
</reference>
<accession>R7U922</accession>
<evidence type="ECO:0000256" key="2">
    <source>
        <dbReference type="SAM" id="MobiDB-lite"/>
    </source>
</evidence>
<feature type="compositionally biased region" description="Basic and acidic residues" evidence="2">
    <location>
        <begin position="105"/>
        <end position="115"/>
    </location>
</feature>
<reference evidence="5" key="3">
    <citation type="submission" date="2015-06" db="UniProtKB">
        <authorList>
            <consortium name="EnsemblMetazoa"/>
        </authorList>
    </citation>
    <scope>IDENTIFICATION</scope>
</reference>
<evidence type="ECO:0000313" key="6">
    <source>
        <dbReference type="Proteomes" id="UP000014760"/>
    </source>
</evidence>
<evidence type="ECO:0000313" key="4">
    <source>
        <dbReference type="EMBL" id="ELU02641.1"/>
    </source>
</evidence>
<evidence type="ECO:0000256" key="3">
    <source>
        <dbReference type="SAM" id="SignalP"/>
    </source>
</evidence>
<gene>
    <name evidence="4" type="ORF">CAPTEDRAFT_199613</name>
</gene>